<evidence type="ECO:0000313" key="2">
    <source>
        <dbReference type="EMBL" id="SHO60789.1"/>
    </source>
</evidence>
<protein>
    <recommendedName>
        <fullName evidence="4">DUF4386 domain-containing protein</fullName>
    </recommendedName>
</protein>
<keyword evidence="1" id="KW-1133">Transmembrane helix</keyword>
<dbReference type="RefSeq" id="WP_073570644.1">
    <property type="nucleotide sequence ID" value="NZ_FRXN01000001.1"/>
</dbReference>
<dbReference type="OrthoDB" id="1160166at2"/>
<dbReference type="EMBL" id="FRXN01000001">
    <property type="protein sequence ID" value="SHO60789.1"/>
    <property type="molecule type" value="Genomic_DNA"/>
</dbReference>
<evidence type="ECO:0008006" key="4">
    <source>
        <dbReference type="Google" id="ProtNLM"/>
    </source>
</evidence>
<keyword evidence="1" id="KW-0472">Membrane</keyword>
<feature type="transmembrane region" description="Helical" evidence="1">
    <location>
        <begin position="164"/>
        <end position="188"/>
    </location>
</feature>
<dbReference type="InterPro" id="IPR025495">
    <property type="entry name" value="DUF4386"/>
</dbReference>
<feature type="transmembrane region" description="Helical" evidence="1">
    <location>
        <begin position="53"/>
        <end position="80"/>
    </location>
</feature>
<accession>A0A1M7Z7E6</accession>
<dbReference type="Proteomes" id="UP000184609">
    <property type="component" value="Unassembled WGS sequence"/>
</dbReference>
<name>A0A1M7Z7E6_9BACT</name>
<reference evidence="3" key="1">
    <citation type="submission" date="2016-12" db="EMBL/GenBank/DDBJ databases">
        <authorList>
            <person name="Varghese N."/>
            <person name="Submissions S."/>
        </authorList>
    </citation>
    <scope>NUCLEOTIDE SEQUENCE [LARGE SCALE GENOMIC DNA]</scope>
    <source>
        <strain evidence="3">DSM 25035</strain>
    </source>
</reference>
<keyword evidence="1" id="KW-0812">Transmembrane</keyword>
<organism evidence="2 3">
    <name type="scientific">Algoriphagus zhangzhouensis</name>
    <dbReference type="NCBI Taxonomy" id="1073327"/>
    <lineage>
        <taxon>Bacteria</taxon>
        <taxon>Pseudomonadati</taxon>
        <taxon>Bacteroidota</taxon>
        <taxon>Cytophagia</taxon>
        <taxon>Cytophagales</taxon>
        <taxon>Cyclobacteriaceae</taxon>
        <taxon>Algoriphagus</taxon>
    </lineage>
</organism>
<feature type="transmembrane region" description="Helical" evidence="1">
    <location>
        <begin position="194"/>
        <end position="213"/>
    </location>
</feature>
<feature type="transmembrane region" description="Helical" evidence="1">
    <location>
        <begin position="134"/>
        <end position="152"/>
    </location>
</feature>
<dbReference type="AlphaFoldDB" id="A0A1M7Z7E6"/>
<evidence type="ECO:0000313" key="3">
    <source>
        <dbReference type="Proteomes" id="UP000184609"/>
    </source>
</evidence>
<proteinExistence type="predicted"/>
<evidence type="ECO:0000256" key="1">
    <source>
        <dbReference type="SAM" id="Phobius"/>
    </source>
</evidence>
<gene>
    <name evidence="2" type="ORF">SAMN04488108_1029</name>
</gene>
<dbReference type="STRING" id="1073327.SAMN04488108_1029"/>
<sequence>MKSFSRKNQCLSAGILYLIVIFTGLFSELGVREAFFSQDQISNTIQNWESSSFFLRMGIASDMVMVLADIGLAWVFWVLFRKDFPELSILAASFRIVQAAMIGSNLNNLIKVILAPIDSITLNTLYSSMEAHRMGYLMSGIPFGVCCILLAFMMVKSSWFSKILGWMVGIAGIAYLVDSFTQLLFPAYGNLTEILILSTAVITELTLCIYLLWNGIKKSANEISPFEPTI</sequence>
<keyword evidence="3" id="KW-1185">Reference proteome</keyword>
<dbReference type="Pfam" id="PF14329">
    <property type="entry name" value="DUF4386"/>
    <property type="match status" value="1"/>
</dbReference>